<evidence type="ECO:0000313" key="2">
    <source>
        <dbReference type="EMBL" id="MBX37014.1"/>
    </source>
</evidence>
<dbReference type="EMBL" id="GGEC01056530">
    <property type="protein sequence ID" value="MBX37014.1"/>
    <property type="molecule type" value="Transcribed_RNA"/>
</dbReference>
<feature type="transmembrane region" description="Helical" evidence="1">
    <location>
        <begin position="12"/>
        <end position="32"/>
    </location>
</feature>
<dbReference type="AlphaFoldDB" id="A0A2P2N3G2"/>
<keyword evidence="1" id="KW-0812">Transmembrane</keyword>
<evidence type="ECO:0000256" key="1">
    <source>
        <dbReference type="SAM" id="Phobius"/>
    </source>
</evidence>
<accession>A0A2P2N3G2</accession>
<proteinExistence type="predicted"/>
<organism evidence="2">
    <name type="scientific">Rhizophora mucronata</name>
    <name type="common">Asiatic mangrove</name>
    <dbReference type="NCBI Taxonomy" id="61149"/>
    <lineage>
        <taxon>Eukaryota</taxon>
        <taxon>Viridiplantae</taxon>
        <taxon>Streptophyta</taxon>
        <taxon>Embryophyta</taxon>
        <taxon>Tracheophyta</taxon>
        <taxon>Spermatophyta</taxon>
        <taxon>Magnoliopsida</taxon>
        <taxon>eudicotyledons</taxon>
        <taxon>Gunneridae</taxon>
        <taxon>Pentapetalae</taxon>
        <taxon>rosids</taxon>
        <taxon>fabids</taxon>
        <taxon>Malpighiales</taxon>
        <taxon>Rhizophoraceae</taxon>
        <taxon>Rhizophora</taxon>
    </lineage>
</organism>
<sequence length="36" mass="4095">MVRNIHPNNKNGNCFFSPMSLSQILLSVAIFFPPIF</sequence>
<keyword evidence="1" id="KW-1133">Transmembrane helix</keyword>
<reference evidence="2" key="1">
    <citation type="submission" date="2018-02" db="EMBL/GenBank/DDBJ databases">
        <title>Rhizophora mucronata_Transcriptome.</title>
        <authorList>
            <person name="Meera S.P."/>
            <person name="Sreeshan A."/>
            <person name="Augustine A."/>
        </authorList>
    </citation>
    <scope>NUCLEOTIDE SEQUENCE</scope>
    <source>
        <tissue evidence="2">Leaf</tissue>
    </source>
</reference>
<name>A0A2P2N3G2_RHIMU</name>
<keyword evidence="1" id="KW-0472">Membrane</keyword>
<protein>
    <submittedName>
        <fullName evidence="2">Uncharacterized protein</fullName>
    </submittedName>
</protein>